<proteinExistence type="predicted"/>
<accession>A0A919T657</accession>
<protein>
    <submittedName>
        <fullName evidence="2">Copper transporter MctB</fullName>
    </submittedName>
</protein>
<dbReference type="AlphaFoldDB" id="A0A919T657"/>
<dbReference type="Pfam" id="PF11382">
    <property type="entry name" value="MctB"/>
    <property type="match status" value="1"/>
</dbReference>
<organism evidence="2 3">
    <name type="scientific">Paractinoplanes toevensis</name>
    <dbReference type="NCBI Taxonomy" id="571911"/>
    <lineage>
        <taxon>Bacteria</taxon>
        <taxon>Bacillati</taxon>
        <taxon>Actinomycetota</taxon>
        <taxon>Actinomycetes</taxon>
        <taxon>Micromonosporales</taxon>
        <taxon>Micromonosporaceae</taxon>
        <taxon>Paractinoplanes</taxon>
    </lineage>
</organism>
<evidence type="ECO:0000256" key="1">
    <source>
        <dbReference type="SAM" id="SignalP"/>
    </source>
</evidence>
<feature type="signal peptide" evidence="1">
    <location>
        <begin position="1"/>
        <end position="29"/>
    </location>
</feature>
<sequence>MINFRFYALALASVFAALTIGLVLGTAVANGPVTDGLKDQTSVLSRNLSNQRDENQKLLAELKRDQNFATEVAPALLGGKLSGRKLLVVALPGSSEYADDVVAMLTMAGATITAQLAVHDRFFDPAAAYELLDLIHRTGRPTVPIDGLPANSDAVETAGAQLTLALLQHPDSLPAPADVTAVITAYAKADFLSVGDTAAGGAEGAVIISGEPFSDKHATEMNRSAVTLSTQFSLNKPLVIAGFGPGDGNLIAAVRRTPKLAGTISTIDNAGFPKGQVATGLATAERMVQGKVGQYGNDVGATSEVPKAAA</sequence>
<dbReference type="Proteomes" id="UP000677082">
    <property type="component" value="Unassembled WGS sequence"/>
</dbReference>
<reference evidence="2 3" key="1">
    <citation type="submission" date="2021-03" db="EMBL/GenBank/DDBJ databases">
        <title>Whole genome shotgun sequence of Actinoplanes toevensis NBRC 105298.</title>
        <authorList>
            <person name="Komaki H."/>
            <person name="Tamura T."/>
        </authorList>
    </citation>
    <scope>NUCLEOTIDE SEQUENCE [LARGE SCALE GENOMIC DNA]</scope>
    <source>
        <strain evidence="2 3">NBRC 105298</strain>
    </source>
</reference>
<keyword evidence="3" id="KW-1185">Reference proteome</keyword>
<evidence type="ECO:0000313" key="3">
    <source>
        <dbReference type="Proteomes" id="UP000677082"/>
    </source>
</evidence>
<dbReference type="RefSeq" id="WP_213005075.1">
    <property type="nucleotide sequence ID" value="NZ_BOQN01000011.1"/>
</dbReference>
<evidence type="ECO:0000313" key="2">
    <source>
        <dbReference type="EMBL" id="GIM89097.1"/>
    </source>
</evidence>
<dbReference type="InterPro" id="IPR021522">
    <property type="entry name" value="MctB"/>
</dbReference>
<keyword evidence="1" id="KW-0732">Signal</keyword>
<feature type="chain" id="PRO_5036964743" evidence="1">
    <location>
        <begin position="30"/>
        <end position="310"/>
    </location>
</feature>
<dbReference type="GO" id="GO:0055070">
    <property type="term" value="P:copper ion homeostasis"/>
    <property type="evidence" value="ECO:0007669"/>
    <property type="project" value="InterPro"/>
</dbReference>
<name>A0A919T657_9ACTN</name>
<dbReference type="EMBL" id="BOQN01000011">
    <property type="protein sequence ID" value="GIM89097.1"/>
    <property type="molecule type" value="Genomic_DNA"/>
</dbReference>
<gene>
    <name evidence="2" type="primary">mctB</name>
    <name evidence="2" type="ORF">Ato02nite_008900</name>
</gene>
<dbReference type="GO" id="GO:0016020">
    <property type="term" value="C:membrane"/>
    <property type="evidence" value="ECO:0007669"/>
    <property type="project" value="InterPro"/>
</dbReference>
<comment type="caution">
    <text evidence="2">The sequence shown here is derived from an EMBL/GenBank/DDBJ whole genome shotgun (WGS) entry which is preliminary data.</text>
</comment>